<comment type="similarity">
    <text evidence="1 6">Belongs to the iron/ascorbate-dependent oxidoreductase family.</text>
</comment>
<name>A0AAE1ITV3_9FABA</name>
<dbReference type="SUPFAM" id="SSF51197">
    <property type="entry name" value="Clavaminate synthase-like"/>
    <property type="match status" value="1"/>
</dbReference>
<dbReference type="GO" id="GO:0016491">
    <property type="term" value="F:oxidoreductase activity"/>
    <property type="evidence" value="ECO:0007669"/>
    <property type="project" value="UniProtKB-KW"/>
</dbReference>
<dbReference type="GO" id="GO:0046872">
    <property type="term" value="F:metal ion binding"/>
    <property type="evidence" value="ECO:0007669"/>
    <property type="project" value="UniProtKB-KW"/>
</dbReference>
<keyword evidence="2 6" id="KW-0479">Metal-binding</keyword>
<dbReference type="PROSITE" id="PS51471">
    <property type="entry name" value="FE2OG_OXY"/>
    <property type="match status" value="1"/>
</dbReference>
<keyword evidence="9" id="KW-1185">Reference proteome</keyword>
<dbReference type="FunFam" id="2.60.120.330:FF:000001">
    <property type="entry name" value="Protein SRG1"/>
    <property type="match status" value="1"/>
</dbReference>
<keyword evidence="4 6" id="KW-0560">Oxidoreductase</keyword>
<dbReference type="EMBL" id="JAWXYG010000013">
    <property type="protein sequence ID" value="KAK4255988.1"/>
    <property type="molecule type" value="Genomic_DNA"/>
</dbReference>
<evidence type="ECO:0000259" key="7">
    <source>
        <dbReference type="PROSITE" id="PS51471"/>
    </source>
</evidence>
<dbReference type="InterPro" id="IPR050295">
    <property type="entry name" value="Plant_2OG-oxidoreductases"/>
</dbReference>
<protein>
    <recommendedName>
        <fullName evidence="7">Fe2OG dioxygenase domain-containing protein</fullName>
    </recommendedName>
</protein>
<dbReference type="InterPro" id="IPR044861">
    <property type="entry name" value="IPNS-like_FE2OG_OXY"/>
</dbReference>
<dbReference type="GO" id="GO:0031418">
    <property type="term" value="F:L-ascorbic acid binding"/>
    <property type="evidence" value="ECO:0007669"/>
    <property type="project" value="UniProtKB-KW"/>
</dbReference>
<dbReference type="PANTHER" id="PTHR47991">
    <property type="entry name" value="OXOGLUTARATE/IRON-DEPENDENT DIOXYGENASE"/>
    <property type="match status" value="1"/>
</dbReference>
<evidence type="ECO:0000256" key="2">
    <source>
        <dbReference type="ARBA" id="ARBA00022723"/>
    </source>
</evidence>
<dbReference type="Gene3D" id="2.60.120.330">
    <property type="entry name" value="B-lactam Antibiotic, Isopenicillin N Synthase, Chain"/>
    <property type="match status" value="1"/>
</dbReference>
<comment type="caution">
    <text evidence="8">The sequence shown here is derived from an EMBL/GenBank/DDBJ whole genome shotgun (WGS) entry which is preliminary data.</text>
</comment>
<evidence type="ECO:0000313" key="9">
    <source>
        <dbReference type="Proteomes" id="UP001293593"/>
    </source>
</evidence>
<dbReference type="InterPro" id="IPR026992">
    <property type="entry name" value="DIOX_N"/>
</dbReference>
<evidence type="ECO:0000256" key="4">
    <source>
        <dbReference type="ARBA" id="ARBA00023002"/>
    </source>
</evidence>
<evidence type="ECO:0000313" key="8">
    <source>
        <dbReference type="EMBL" id="KAK4255988.1"/>
    </source>
</evidence>
<reference evidence="8" key="1">
    <citation type="submission" date="2023-10" db="EMBL/GenBank/DDBJ databases">
        <title>Chromosome-level genome of the transformable northern wattle, Acacia crassicarpa.</title>
        <authorList>
            <person name="Massaro I."/>
            <person name="Sinha N.R."/>
            <person name="Poethig S."/>
            <person name="Leichty A.R."/>
        </authorList>
    </citation>
    <scope>NUCLEOTIDE SEQUENCE</scope>
    <source>
        <strain evidence="8">Acra3RX</strain>
        <tissue evidence="8">Leaf</tissue>
    </source>
</reference>
<evidence type="ECO:0000256" key="6">
    <source>
        <dbReference type="RuleBase" id="RU003682"/>
    </source>
</evidence>
<dbReference type="InterPro" id="IPR027443">
    <property type="entry name" value="IPNS-like_sf"/>
</dbReference>
<dbReference type="Proteomes" id="UP001293593">
    <property type="component" value="Unassembled WGS sequence"/>
</dbReference>
<evidence type="ECO:0000256" key="1">
    <source>
        <dbReference type="ARBA" id="ARBA00008056"/>
    </source>
</evidence>
<dbReference type="InterPro" id="IPR005123">
    <property type="entry name" value="Oxoglu/Fe-dep_dioxygenase_dom"/>
</dbReference>
<dbReference type="Pfam" id="PF14226">
    <property type="entry name" value="DIOX_N"/>
    <property type="match status" value="1"/>
</dbReference>
<dbReference type="Pfam" id="PF03171">
    <property type="entry name" value="2OG-FeII_Oxy"/>
    <property type="match status" value="1"/>
</dbReference>
<keyword evidence="3" id="KW-0847">Vitamin C</keyword>
<evidence type="ECO:0000256" key="3">
    <source>
        <dbReference type="ARBA" id="ARBA00022896"/>
    </source>
</evidence>
<proteinExistence type="inferred from homology"/>
<organism evidence="8 9">
    <name type="scientific">Acacia crassicarpa</name>
    <name type="common">northern wattle</name>
    <dbReference type="NCBI Taxonomy" id="499986"/>
    <lineage>
        <taxon>Eukaryota</taxon>
        <taxon>Viridiplantae</taxon>
        <taxon>Streptophyta</taxon>
        <taxon>Embryophyta</taxon>
        <taxon>Tracheophyta</taxon>
        <taxon>Spermatophyta</taxon>
        <taxon>Magnoliopsida</taxon>
        <taxon>eudicotyledons</taxon>
        <taxon>Gunneridae</taxon>
        <taxon>Pentapetalae</taxon>
        <taxon>rosids</taxon>
        <taxon>fabids</taxon>
        <taxon>Fabales</taxon>
        <taxon>Fabaceae</taxon>
        <taxon>Caesalpinioideae</taxon>
        <taxon>mimosoid clade</taxon>
        <taxon>Acacieae</taxon>
        <taxon>Acacia</taxon>
    </lineage>
</organism>
<accession>A0AAE1ITV3</accession>
<gene>
    <name evidence="8" type="ORF">QN277_008911</name>
</gene>
<keyword evidence="5 6" id="KW-0408">Iron</keyword>
<feature type="domain" description="Fe2OG dioxygenase" evidence="7">
    <location>
        <begin position="208"/>
        <end position="308"/>
    </location>
</feature>
<dbReference type="AlphaFoldDB" id="A0AAE1ITV3"/>
<evidence type="ECO:0000256" key="5">
    <source>
        <dbReference type="ARBA" id="ARBA00023004"/>
    </source>
</evidence>
<sequence length="367" mass="42231">MSGKAKEEAVRPKWNSLLVPSVQELTKKEITEIPNRYVRPDQKQEIIVSESDELPEIPVIDMQRLITDSEELAKLHLACKHWGFFQLVNHGVGSSLVEKMKKETHEFFNQEMSEKNKFWQREGEIEGFGQAFVVSEDQKLDWGDLFFMTTRPIHLRKPHLFPHLPLPFRETLELYSAEVKNLEMAIMEQMEKALKMEGMEMRGIFEEGIQSMRMNYYPPCPQPHKVIGLTPHSDSVGLTVLLQLNEVEGLQIKKDGMWIPVRPLPDAFILNIGDILEIITNGTYRSVEHRATVNSEKERLSIATFHSPSFGTEIGPSPSLVADRTPPKFKRIGVEEYFRGLFSRELGGKSYLDAMRIQHCNENEEPN</sequence>